<feature type="domain" description="Reverse transcriptase" evidence="1">
    <location>
        <begin position="1"/>
        <end position="259"/>
    </location>
</feature>
<keyword evidence="2" id="KW-0695">RNA-directed DNA polymerase</keyword>
<proteinExistence type="predicted"/>
<dbReference type="InterPro" id="IPR043502">
    <property type="entry name" value="DNA/RNA_pol_sf"/>
</dbReference>
<dbReference type="InterPro" id="IPR000477">
    <property type="entry name" value="RT_dom"/>
</dbReference>
<reference evidence="2 3" key="1">
    <citation type="journal article" date="2017" name="PLoS Biol.">
        <title>The sea cucumber genome provides insights into morphological evolution and visceral regeneration.</title>
        <authorList>
            <person name="Zhang X."/>
            <person name="Sun L."/>
            <person name="Yuan J."/>
            <person name="Sun Y."/>
            <person name="Gao Y."/>
            <person name="Zhang L."/>
            <person name="Li S."/>
            <person name="Dai H."/>
            <person name="Hamel J.F."/>
            <person name="Liu C."/>
            <person name="Yu Y."/>
            <person name="Liu S."/>
            <person name="Lin W."/>
            <person name="Guo K."/>
            <person name="Jin S."/>
            <person name="Xu P."/>
            <person name="Storey K.B."/>
            <person name="Huan P."/>
            <person name="Zhang T."/>
            <person name="Zhou Y."/>
            <person name="Zhang J."/>
            <person name="Lin C."/>
            <person name="Li X."/>
            <person name="Xing L."/>
            <person name="Huo D."/>
            <person name="Sun M."/>
            <person name="Wang L."/>
            <person name="Mercier A."/>
            <person name="Li F."/>
            <person name="Yang H."/>
            <person name="Xiang J."/>
        </authorList>
    </citation>
    <scope>NUCLEOTIDE SEQUENCE [LARGE SCALE GENOMIC DNA]</scope>
    <source>
        <strain evidence="2">Shaxun</strain>
        <tissue evidence="2">Muscle</tissue>
    </source>
</reference>
<dbReference type="OrthoDB" id="7763192at2759"/>
<gene>
    <name evidence="2" type="ORF">BSL78_22733</name>
</gene>
<dbReference type="PROSITE" id="PS50878">
    <property type="entry name" value="RT_POL"/>
    <property type="match status" value="1"/>
</dbReference>
<dbReference type="SUPFAM" id="SSF56672">
    <property type="entry name" value="DNA/RNA polymerases"/>
    <property type="match status" value="1"/>
</dbReference>
<keyword evidence="2" id="KW-0548">Nucleotidyltransferase</keyword>
<evidence type="ECO:0000313" key="2">
    <source>
        <dbReference type="EMBL" id="PIK40421.1"/>
    </source>
</evidence>
<keyword evidence="2" id="KW-0808">Transferase</keyword>
<accession>A0A2G8JXB5</accession>
<dbReference type="PANTHER" id="PTHR33332">
    <property type="entry name" value="REVERSE TRANSCRIPTASE DOMAIN-CONTAINING PROTEIN"/>
    <property type="match status" value="1"/>
</dbReference>
<organism evidence="2 3">
    <name type="scientific">Stichopus japonicus</name>
    <name type="common">Sea cucumber</name>
    <dbReference type="NCBI Taxonomy" id="307972"/>
    <lineage>
        <taxon>Eukaryota</taxon>
        <taxon>Metazoa</taxon>
        <taxon>Echinodermata</taxon>
        <taxon>Eleutherozoa</taxon>
        <taxon>Echinozoa</taxon>
        <taxon>Holothuroidea</taxon>
        <taxon>Aspidochirotacea</taxon>
        <taxon>Aspidochirotida</taxon>
        <taxon>Stichopodidae</taxon>
        <taxon>Apostichopus</taxon>
    </lineage>
</organism>
<dbReference type="GO" id="GO:0003964">
    <property type="term" value="F:RNA-directed DNA polymerase activity"/>
    <property type="evidence" value="ECO:0007669"/>
    <property type="project" value="UniProtKB-KW"/>
</dbReference>
<evidence type="ECO:0000259" key="1">
    <source>
        <dbReference type="PROSITE" id="PS50878"/>
    </source>
</evidence>
<sequence length="302" mass="34000">MSTGTVPDSFKVAHVTPVLKKTSLDRNCLKNYRPISNLSFVSKVLEKTVLSRLMDYLTQENLLEPYQSAYKSGHSTETALNAVHNFITSKLDEDCFVLLVLLDLSSAFDTVNHSILLERLQSKYRLGGTVLSWFNSYITERYQQVKIEDVLSSPRPLVTGVPQGSVLGPVLFSLYLAELSDIIRHHGVHFHHYADDTQLLLAFDKDDVPNAFHKMETCISAVNTWLTTNQLKLNCDKTEFIVFRSRFSEVTPNFPPLTVGKDSIKSPQLLETLVHILTRPCHLKITLLISVVLQIGNLGKSV</sequence>
<comment type="caution">
    <text evidence="2">The sequence shown here is derived from an EMBL/GenBank/DDBJ whole genome shotgun (WGS) entry which is preliminary data.</text>
</comment>
<dbReference type="Pfam" id="PF00078">
    <property type="entry name" value="RVT_1"/>
    <property type="match status" value="1"/>
</dbReference>
<evidence type="ECO:0000313" key="3">
    <source>
        <dbReference type="Proteomes" id="UP000230750"/>
    </source>
</evidence>
<dbReference type="EMBL" id="MRZV01001125">
    <property type="protein sequence ID" value="PIK40421.1"/>
    <property type="molecule type" value="Genomic_DNA"/>
</dbReference>
<dbReference type="CDD" id="cd01650">
    <property type="entry name" value="RT_nLTR_like"/>
    <property type="match status" value="1"/>
</dbReference>
<keyword evidence="3" id="KW-1185">Reference proteome</keyword>
<dbReference type="Proteomes" id="UP000230750">
    <property type="component" value="Unassembled WGS sequence"/>
</dbReference>
<dbReference type="AlphaFoldDB" id="A0A2G8JXB5"/>
<protein>
    <submittedName>
        <fullName evidence="2">Putative RNA-directed DNA polymerase from mobile element jockey-like</fullName>
    </submittedName>
</protein>
<name>A0A2G8JXB5_STIJA</name>